<accession>A0A845GSM3</accession>
<dbReference type="EMBL" id="WWCX01000041">
    <property type="protein sequence ID" value="MYM96198.1"/>
    <property type="molecule type" value="Genomic_DNA"/>
</dbReference>
<evidence type="ECO:0000313" key="1">
    <source>
        <dbReference type="EMBL" id="MYM96198.1"/>
    </source>
</evidence>
<reference evidence="1" key="1">
    <citation type="submission" date="2019-12" db="EMBL/GenBank/DDBJ databases">
        <title>Novel species isolated from a subtropical stream in China.</title>
        <authorList>
            <person name="Lu H."/>
        </authorList>
    </citation>
    <scope>NUCLEOTIDE SEQUENCE [LARGE SCALE GENOMIC DNA]</scope>
    <source>
        <strain evidence="1">FT81W</strain>
    </source>
</reference>
<gene>
    <name evidence="1" type="ORF">GTP90_20240</name>
</gene>
<protein>
    <submittedName>
        <fullName evidence="1">Uncharacterized protein</fullName>
    </submittedName>
</protein>
<dbReference type="Proteomes" id="UP000447355">
    <property type="component" value="Unassembled WGS sequence"/>
</dbReference>
<dbReference type="AlphaFoldDB" id="A0A845GSM3"/>
<name>A0A845GSM3_9BURK</name>
<comment type="caution">
    <text evidence="1">The sequence shown here is derived from an EMBL/GenBank/DDBJ whole genome shotgun (WGS) entry which is preliminary data.</text>
</comment>
<dbReference type="RefSeq" id="WP_161085227.1">
    <property type="nucleotide sequence ID" value="NZ_WWCX01000041.1"/>
</dbReference>
<sequence>MQRVRAFESAEGATPSPLSVRKLVGKKVDLWYMRSPKNGCRFVLSGEPLYLLAITLEADLQVRSYSPCGTTDNAVTADKVEPQLSSQSVDGVITNYYTVRLRGSKARRSKFENVAEKDGIRIVTDEWLSEQRILIDNWIFLCAAMNRVWRLHLFGEVDVLTAAVSKTRSCSLGELLALPQIDKGKMLGLVASMLQKGTASFDTAGEPLTRNSVIRFGEQ</sequence>
<organism evidence="1 2">
    <name type="scientific">Duganella vulcania</name>
    <dbReference type="NCBI Taxonomy" id="2692166"/>
    <lineage>
        <taxon>Bacteria</taxon>
        <taxon>Pseudomonadati</taxon>
        <taxon>Pseudomonadota</taxon>
        <taxon>Betaproteobacteria</taxon>
        <taxon>Burkholderiales</taxon>
        <taxon>Oxalobacteraceae</taxon>
        <taxon>Telluria group</taxon>
        <taxon>Duganella</taxon>
    </lineage>
</organism>
<proteinExistence type="predicted"/>
<evidence type="ECO:0000313" key="2">
    <source>
        <dbReference type="Proteomes" id="UP000447355"/>
    </source>
</evidence>